<dbReference type="AlphaFoldDB" id="A0A0R1RFK2"/>
<sequence length="335" mass="37569">MRDYRQTQRVIQDLLDDQIVPGVSYALIDGSEVCQKVKGDAQWWPEHEPLKTGMLYDLASLTKVVGTTTALLQLVEQGQLSVDDKLSQFVPEWHDARVSLRDLLTHTSAIAGYIPHRNELPAKQLKQALLQLPVGDTFEQRDHYTDIGLIFIGYVLEAVYQQPVQQIINEHVLKPLKMSAATFTPDSSNSVPTELTQQGLIRGRVHDPKAAILGKHCGSAGLFASLADMTTFAQWFLSDRDDVLTVKTRDLLRTDQTPTHDLGRSLGWNLLASSDNTHLVSFHTGFTGTIIILDRVTKQGLVLLTNRVHPSQKNHRFIEWRPSLYRTFLDEVAGG</sequence>
<name>A0A0R1RFK2_9LACO</name>
<dbReference type="Pfam" id="PF00144">
    <property type="entry name" value="Beta-lactamase"/>
    <property type="match status" value="1"/>
</dbReference>
<dbReference type="STRING" id="1114972.FD35_GL001475"/>
<evidence type="ECO:0000313" key="4">
    <source>
        <dbReference type="Proteomes" id="UP000051999"/>
    </source>
</evidence>
<evidence type="ECO:0000256" key="1">
    <source>
        <dbReference type="ARBA" id="ARBA00022801"/>
    </source>
</evidence>
<accession>A0A0R1RFK2</accession>
<dbReference type="PATRIC" id="fig|1114972.6.peg.1498"/>
<dbReference type="PANTHER" id="PTHR43283">
    <property type="entry name" value="BETA-LACTAMASE-RELATED"/>
    <property type="match status" value="1"/>
</dbReference>
<dbReference type="SUPFAM" id="SSF56601">
    <property type="entry name" value="beta-lactamase/transpeptidase-like"/>
    <property type="match status" value="1"/>
</dbReference>
<feature type="domain" description="Beta-lactamase-related" evidence="2">
    <location>
        <begin position="8"/>
        <end position="312"/>
    </location>
</feature>
<comment type="caution">
    <text evidence="3">The sequence shown here is derived from an EMBL/GenBank/DDBJ whole genome shotgun (WGS) entry which is preliminary data.</text>
</comment>
<keyword evidence="4" id="KW-1185">Reference proteome</keyword>
<evidence type="ECO:0000259" key="2">
    <source>
        <dbReference type="Pfam" id="PF00144"/>
    </source>
</evidence>
<dbReference type="InterPro" id="IPR012338">
    <property type="entry name" value="Beta-lactam/transpept-like"/>
</dbReference>
<dbReference type="OrthoDB" id="9803467at2"/>
<dbReference type="InterPro" id="IPR050789">
    <property type="entry name" value="Diverse_Enzym_Activities"/>
</dbReference>
<dbReference type="PANTHER" id="PTHR43283:SF11">
    <property type="entry name" value="BETA-LACTAMASE-RELATED DOMAIN-CONTAINING PROTEIN"/>
    <property type="match status" value="1"/>
</dbReference>
<dbReference type="Gene3D" id="3.40.710.10">
    <property type="entry name" value="DD-peptidase/beta-lactamase superfamily"/>
    <property type="match status" value="1"/>
</dbReference>
<organism evidence="3 4">
    <name type="scientific">Furfurilactobacillus rossiae DSM 15814</name>
    <dbReference type="NCBI Taxonomy" id="1114972"/>
    <lineage>
        <taxon>Bacteria</taxon>
        <taxon>Bacillati</taxon>
        <taxon>Bacillota</taxon>
        <taxon>Bacilli</taxon>
        <taxon>Lactobacillales</taxon>
        <taxon>Lactobacillaceae</taxon>
        <taxon>Furfurilactobacillus</taxon>
    </lineage>
</organism>
<dbReference type="RefSeq" id="WP_017261017.1">
    <property type="nucleotide sequence ID" value="NZ_AUAW01000028.1"/>
</dbReference>
<dbReference type="Proteomes" id="UP000051999">
    <property type="component" value="Unassembled WGS sequence"/>
</dbReference>
<gene>
    <name evidence="3" type="ORF">FD35_GL001475</name>
</gene>
<dbReference type="eggNOG" id="COG1680">
    <property type="taxonomic scope" value="Bacteria"/>
</dbReference>
<dbReference type="EMBL" id="AZFF01000026">
    <property type="protein sequence ID" value="KRL53042.1"/>
    <property type="molecule type" value="Genomic_DNA"/>
</dbReference>
<dbReference type="GO" id="GO:0016787">
    <property type="term" value="F:hydrolase activity"/>
    <property type="evidence" value="ECO:0007669"/>
    <property type="project" value="UniProtKB-KW"/>
</dbReference>
<keyword evidence="1" id="KW-0378">Hydrolase</keyword>
<reference evidence="3 4" key="1">
    <citation type="journal article" date="2015" name="Genome Announc.">
        <title>Expanding the biotechnology potential of lactobacilli through comparative genomics of 213 strains and associated genera.</title>
        <authorList>
            <person name="Sun Z."/>
            <person name="Harris H.M."/>
            <person name="McCann A."/>
            <person name="Guo C."/>
            <person name="Argimon S."/>
            <person name="Zhang W."/>
            <person name="Yang X."/>
            <person name="Jeffery I.B."/>
            <person name="Cooney J.C."/>
            <person name="Kagawa T.F."/>
            <person name="Liu W."/>
            <person name="Song Y."/>
            <person name="Salvetti E."/>
            <person name="Wrobel A."/>
            <person name="Rasinkangas P."/>
            <person name="Parkhill J."/>
            <person name="Rea M.C."/>
            <person name="O'Sullivan O."/>
            <person name="Ritari J."/>
            <person name="Douillard F.P."/>
            <person name="Paul Ross R."/>
            <person name="Yang R."/>
            <person name="Briner A.E."/>
            <person name="Felis G.E."/>
            <person name="de Vos W.M."/>
            <person name="Barrangou R."/>
            <person name="Klaenhammer T.R."/>
            <person name="Caufield P.W."/>
            <person name="Cui Y."/>
            <person name="Zhang H."/>
            <person name="O'Toole P.W."/>
        </authorList>
    </citation>
    <scope>NUCLEOTIDE SEQUENCE [LARGE SCALE GENOMIC DNA]</scope>
    <source>
        <strain evidence="3 4">DSM 15814</strain>
    </source>
</reference>
<proteinExistence type="predicted"/>
<protein>
    <submittedName>
        <fullName evidence="3">Beta-lactamase family protein</fullName>
    </submittedName>
</protein>
<evidence type="ECO:0000313" key="3">
    <source>
        <dbReference type="EMBL" id="KRL53042.1"/>
    </source>
</evidence>
<dbReference type="InterPro" id="IPR001466">
    <property type="entry name" value="Beta-lactam-related"/>
</dbReference>